<evidence type="ECO:0000256" key="3">
    <source>
        <dbReference type="ARBA" id="ARBA00023002"/>
    </source>
</evidence>
<dbReference type="InterPro" id="IPR020904">
    <property type="entry name" value="Sc_DH/Rdtase_CS"/>
</dbReference>
<sequence length="185" mass="19238">ATVVLTDLHAPDALPEPCPAVISRAGGRASYRQLDVTSDADWAAAADAVRDGEYGERVLDVLVSNAGIAVGGRIEHTSMESWQKALDINLLGGVRAARSFVPLLRDGGQLVFTASAAGLVSSSGMATYNATKAATVALAAELSHRRIAVTAICPQFFQSGLKDSLVSDDAVATKMADALLSKTWP</sequence>
<dbReference type="InterPro" id="IPR002347">
    <property type="entry name" value="SDR_fam"/>
</dbReference>
<evidence type="ECO:0000256" key="1">
    <source>
        <dbReference type="ARBA" id="ARBA00006484"/>
    </source>
</evidence>
<organism evidence="4 5">
    <name type="scientific">Corynebacterium variabile</name>
    <dbReference type="NCBI Taxonomy" id="1727"/>
    <lineage>
        <taxon>Bacteria</taxon>
        <taxon>Bacillati</taxon>
        <taxon>Actinomycetota</taxon>
        <taxon>Actinomycetes</taxon>
        <taxon>Mycobacteriales</taxon>
        <taxon>Corynebacteriaceae</taxon>
        <taxon>Corynebacterium</taxon>
    </lineage>
</organism>
<dbReference type="AlphaFoldDB" id="A0A3B9QWM3"/>
<comment type="caution">
    <text evidence="4">The sequence shown here is derived from an EMBL/GenBank/DDBJ whole genome shotgun (WGS) entry which is preliminary data.</text>
</comment>
<dbReference type="Pfam" id="PF00106">
    <property type="entry name" value="adh_short"/>
    <property type="match status" value="1"/>
</dbReference>
<dbReference type="PANTHER" id="PTHR43391">
    <property type="entry name" value="RETINOL DEHYDROGENASE-RELATED"/>
    <property type="match status" value="1"/>
</dbReference>
<protein>
    <submittedName>
        <fullName evidence="4">Short-chain dehydrogenase</fullName>
    </submittedName>
</protein>
<dbReference type="InterPro" id="IPR036291">
    <property type="entry name" value="NAD(P)-bd_dom_sf"/>
</dbReference>
<evidence type="ECO:0000313" key="4">
    <source>
        <dbReference type="EMBL" id="HAF73395.1"/>
    </source>
</evidence>
<reference evidence="4 5" key="1">
    <citation type="journal article" date="2018" name="Nat. Biotechnol.">
        <title>A standardized bacterial taxonomy based on genome phylogeny substantially revises the tree of life.</title>
        <authorList>
            <person name="Parks D.H."/>
            <person name="Chuvochina M."/>
            <person name="Waite D.W."/>
            <person name="Rinke C."/>
            <person name="Skarshewski A."/>
            <person name="Chaumeil P.A."/>
            <person name="Hugenholtz P."/>
        </authorList>
    </citation>
    <scope>NUCLEOTIDE SEQUENCE [LARGE SCALE GENOMIC DNA]</scope>
    <source>
        <strain evidence="4">UBA9851</strain>
    </source>
</reference>
<dbReference type="Gene3D" id="3.40.50.720">
    <property type="entry name" value="NAD(P)-binding Rossmann-like Domain"/>
    <property type="match status" value="1"/>
</dbReference>
<keyword evidence="2" id="KW-0521">NADP</keyword>
<dbReference type="PROSITE" id="PS00061">
    <property type="entry name" value="ADH_SHORT"/>
    <property type="match status" value="1"/>
</dbReference>
<evidence type="ECO:0000313" key="5">
    <source>
        <dbReference type="Proteomes" id="UP000260925"/>
    </source>
</evidence>
<feature type="non-terminal residue" evidence="4">
    <location>
        <position position="1"/>
    </location>
</feature>
<dbReference type="SUPFAM" id="SSF51735">
    <property type="entry name" value="NAD(P)-binding Rossmann-fold domains"/>
    <property type="match status" value="1"/>
</dbReference>
<proteinExistence type="inferred from homology"/>
<dbReference type="EMBL" id="DMDD01000286">
    <property type="protein sequence ID" value="HAF73395.1"/>
    <property type="molecule type" value="Genomic_DNA"/>
</dbReference>
<comment type="similarity">
    <text evidence="1">Belongs to the short-chain dehydrogenases/reductases (SDR) family.</text>
</comment>
<accession>A0A3B9QWM3</accession>
<dbReference type="Proteomes" id="UP000260925">
    <property type="component" value="Unassembled WGS sequence"/>
</dbReference>
<evidence type="ECO:0000256" key="2">
    <source>
        <dbReference type="ARBA" id="ARBA00022857"/>
    </source>
</evidence>
<gene>
    <name evidence="4" type="ORF">DCL06_11980</name>
</gene>
<dbReference type="PANTHER" id="PTHR43391:SF14">
    <property type="entry name" value="DEHYDROGENASE_REDUCTASE SDR FAMILY PROTEIN 7-LIKE"/>
    <property type="match status" value="1"/>
</dbReference>
<dbReference type="CDD" id="cd05233">
    <property type="entry name" value="SDR_c"/>
    <property type="match status" value="1"/>
</dbReference>
<dbReference type="GO" id="GO:0016491">
    <property type="term" value="F:oxidoreductase activity"/>
    <property type="evidence" value="ECO:0007669"/>
    <property type="project" value="UniProtKB-KW"/>
</dbReference>
<dbReference type="PRINTS" id="PR00081">
    <property type="entry name" value="GDHRDH"/>
</dbReference>
<name>A0A3B9QWM3_9CORY</name>
<keyword evidence="3" id="KW-0560">Oxidoreductase</keyword>